<evidence type="ECO:0000256" key="1">
    <source>
        <dbReference type="SAM" id="Phobius"/>
    </source>
</evidence>
<proteinExistence type="predicted"/>
<keyword evidence="1" id="KW-1133">Transmembrane helix</keyword>
<keyword evidence="2" id="KW-1185">Reference proteome</keyword>
<organism evidence="2 3">
    <name type="scientific">Syphacia muris</name>
    <dbReference type="NCBI Taxonomy" id="451379"/>
    <lineage>
        <taxon>Eukaryota</taxon>
        <taxon>Metazoa</taxon>
        <taxon>Ecdysozoa</taxon>
        <taxon>Nematoda</taxon>
        <taxon>Chromadorea</taxon>
        <taxon>Rhabditida</taxon>
        <taxon>Spirurina</taxon>
        <taxon>Oxyuridomorpha</taxon>
        <taxon>Oxyuroidea</taxon>
        <taxon>Oxyuridae</taxon>
        <taxon>Syphacia</taxon>
    </lineage>
</organism>
<keyword evidence="1" id="KW-0472">Membrane</keyword>
<feature type="transmembrane region" description="Helical" evidence="1">
    <location>
        <begin position="9"/>
        <end position="27"/>
    </location>
</feature>
<dbReference type="Proteomes" id="UP000046393">
    <property type="component" value="Unplaced"/>
</dbReference>
<accession>A0A0N5ARC7</accession>
<feature type="transmembrane region" description="Helical" evidence="1">
    <location>
        <begin position="81"/>
        <end position="104"/>
    </location>
</feature>
<keyword evidence="1" id="KW-0812">Transmembrane</keyword>
<dbReference type="WBParaSite" id="SMUV_0000727001-mRNA-1">
    <property type="protein sequence ID" value="SMUV_0000727001-mRNA-1"/>
    <property type="gene ID" value="SMUV_0000727001"/>
</dbReference>
<evidence type="ECO:0000313" key="3">
    <source>
        <dbReference type="WBParaSite" id="SMUV_0000727001-mRNA-1"/>
    </source>
</evidence>
<sequence length="237" mass="26883">MTAEKVIRLLLKALQLALSFLIVYCLLCVGPQWIMILACLIVPFFGVFLILKTPNKRCYVSKNTQQLITATESKNWTKVDFTLCFTMTIVFLGLSIIMFYGFFALLSRNVYLLIAGTASLVASMLYLFNALICLTQIRSLSRTINLASFASQDKILAQNSLTTSVVAPQTQYDRYIIDSASNKYITSKNIKTNSIRKHTKPSYVMEEYSAEKNIEAKKQKSDQSICNKLARWKHGIR</sequence>
<name>A0A0N5ARC7_9BILA</name>
<feature type="transmembrane region" description="Helical" evidence="1">
    <location>
        <begin position="33"/>
        <end position="51"/>
    </location>
</feature>
<feature type="transmembrane region" description="Helical" evidence="1">
    <location>
        <begin position="110"/>
        <end position="134"/>
    </location>
</feature>
<dbReference type="AlphaFoldDB" id="A0A0N5ARC7"/>
<protein>
    <submittedName>
        <fullName evidence="3">MARVEL domain-containing protein</fullName>
    </submittedName>
</protein>
<reference evidence="3" key="1">
    <citation type="submission" date="2017-02" db="UniProtKB">
        <authorList>
            <consortium name="WormBaseParasite"/>
        </authorList>
    </citation>
    <scope>IDENTIFICATION</scope>
</reference>
<evidence type="ECO:0000313" key="2">
    <source>
        <dbReference type="Proteomes" id="UP000046393"/>
    </source>
</evidence>